<dbReference type="EMBL" id="CM037017">
    <property type="protein sequence ID" value="KAH7676800.1"/>
    <property type="molecule type" value="Genomic_DNA"/>
</dbReference>
<comment type="caution">
    <text evidence="1">The sequence shown here is derived from an EMBL/GenBank/DDBJ whole genome shotgun (WGS) entry which is preliminary data.</text>
</comment>
<keyword evidence="1" id="KW-0418">Kinase</keyword>
<evidence type="ECO:0000313" key="1">
    <source>
        <dbReference type="EMBL" id="KAH7676800.1"/>
    </source>
</evidence>
<reference evidence="2" key="1">
    <citation type="journal article" date="2022" name="Nat. Commun.">
        <title>Chromosome evolution and the genetic basis of agronomically important traits in greater yam.</title>
        <authorList>
            <person name="Bredeson J.V."/>
            <person name="Lyons J.B."/>
            <person name="Oniyinde I.O."/>
            <person name="Okereke N.R."/>
            <person name="Kolade O."/>
            <person name="Nnabue I."/>
            <person name="Nwadili C.O."/>
            <person name="Hribova E."/>
            <person name="Parker M."/>
            <person name="Nwogha J."/>
            <person name="Shu S."/>
            <person name="Carlson J."/>
            <person name="Kariba R."/>
            <person name="Muthemba S."/>
            <person name="Knop K."/>
            <person name="Barton G.J."/>
            <person name="Sherwood A.V."/>
            <person name="Lopez-Montes A."/>
            <person name="Asiedu R."/>
            <person name="Jamnadass R."/>
            <person name="Muchugi A."/>
            <person name="Goodstein D."/>
            <person name="Egesi C.N."/>
            <person name="Featherston J."/>
            <person name="Asfaw A."/>
            <person name="Simpson G.G."/>
            <person name="Dolezel J."/>
            <person name="Hendre P.S."/>
            <person name="Van Deynze A."/>
            <person name="Kumar P.L."/>
            <person name="Obidiegwu J.E."/>
            <person name="Bhattacharjee R."/>
            <person name="Rokhsar D.S."/>
        </authorList>
    </citation>
    <scope>NUCLEOTIDE SEQUENCE [LARGE SCALE GENOMIC DNA]</scope>
    <source>
        <strain evidence="2">cv. TDa95/00328</strain>
    </source>
</reference>
<protein>
    <submittedName>
        <fullName evidence="1">Serine/threonine-protein kinase ULK4 protein</fullName>
        <ecNumber evidence="1">2.7.11.1</ecNumber>
    </submittedName>
</protein>
<accession>A0ACB7VQI4</accession>
<keyword evidence="2" id="KW-1185">Reference proteome</keyword>
<evidence type="ECO:0000313" key="2">
    <source>
        <dbReference type="Proteomes" id="UP000827976"/>
    </source>
</evidence>
<gene>
    <name evidence="1" type="ORF">IHE45_07G040900</name>
</gene>
<proteinExistence type="predicted"/>
<organism evidence="1 2">
    <name type="scientific">Dioscorea alata</name>
    <name type="common">Purple yam</name>
    <dbReference type="NCBI Taxonomy" id="55571"/>
    <lineage>
        <taxon>Eukaryota</taxon>
        <taxon>Viridiplantae</taxon>
        <taxon>Streptophyta</taxon>
        <taxon>Embryophyta</taxon>
        <taxon>Tracheophyta</taxon>
        <taxon>Spermatophyta</taxon>
        <taxon>Magnoliopsida</taxon>
        <taxon>Liliopsida</taxon>
        <taxon>Dioscoreales</taxon>
        <taxon>Dioscoreaceae</taxon>
        <taxon>Dioscorea</taxon>
    </lineage>
</organism>
<dbReference type="Proteomes" id="UP000827976">
    <property type="component" value="Chromosome 7"/>
</dbReference>
<sequence>MNNFHVYEAIGRGKHSTVYKGRKKKTIEYFAIKSVDKSQRSKVLQEVRMLHALDHENVLKFYSWYETSAHLWLVLEYCVGGDLMNILQQDSRLPEESIHDLGRDLVRALQFLHSQGIIYCDLKPSNILLDENGRMKLCDFGLARRLSDIEKNSLSMLPQSKRGTPCYMAPELFQDGGVHSYASDFWALGCVLYECYAGSPPFVGNEFTQLVKSILSDPTPSLPDKPTSSFGNLINRLLEKDPAERMQWPELCEHSFWRTKFSSVPLPPQPAFVNMLQPVKPCLSERNGDRSVQQRTPPRKRENNINGTSKHDENSNSLRKVYETPAKNVQSGRKTHAKSSGRVEDKQKEAPNTAKGVNLLRLSRMAKLNLQRENEKENYRRVLPKASENEAEVKIVNNDMELDFSENPEDDAPDESDGSDNPGCGLGENLSNQNVSEKIEEADPAMNQLDTSENITFVPDSLKKLEQDQCLEHIEVAATPPSTNVQRKALRGKAANGSAHDAEPGSSNNLQEEFWHLSDLSVKPVMPSRKGDKALDATHSLPFEILLASDYVKLPPEQLNVYSSRIIHSLSGTSHVTDKQNVLRYLEMLSCSADAANIITNGPIMLLLIKMFRLSKTSSLRAQLASVMALLIRHSTYIEADVANSGIVNALTDGLRDKQDKVRRFSMAALGELLFYISTQSDQDSKDSNALESPSKDSRSSTGWQVSSSVFALVSSILRKGEDDVTQLYALRTIENVCSQGAEWSSRFATQDVIANLCYIYKATGKQESTKLIAGSCLVRIARFNPPSIQMVFEKLSFKDTVSAIIKGSPREQQISLNLLNMAMHMSHMITNMGRHLLSLVEEKNLVPGLISLIEQGSEVLRGKALIFVALLCKNSRRWLPHFLCNAKLLSAVDRLGKEKDGFIQQCMESFLQLVSKTVPGILDTVSGDIQQMMGGKRHGPLAGLAGRGNPKNSTAHLFPVILHLLGSSAFKHRVVNNQVLLQLANLIRLLESPFQGRDDYQLTLLRILEAVTEDPPVIVNDLNVFTSRILPSLVSLYKGNKDDDARFLCLKILFDVMVVILNDKPNTSADDDEQIMKDLRSITQAHFLPLYPILIEDEDPIPMYAQKLLLMLIEFNYVKVSDILHMKTVSQCFEFLLGDLSNANVNSVKLCLAMTSAPEMDTKILSHLRVVRKIGNLLEFVYAKDMEDLLEPTLGLCKAFILRGIGSNKGIAYSKDPALLGNIAFDMTIAVDQQHCINDISDFGSNVAVFLDLIGKPETEISDLASECVVLLLKAAPREATIGLLTNLPKIYTLLESMHQHLSGIQLLRLLYGIAFSCRQYLSQAMIISLAVSTIKKIEVLISGLQNSKIPGVAEAARSLTLELQRLPRV</sequence>
<keyword evidence="1" id="KW-0808">Transferase</keyword>
<dbReference type="EC" id="2.7.11.1" evidence="1"/>
<name>A0ACB7VQI4_DIOAL</name>